<dbReference type="InterPro" id="IPR036423">
    <property type="entry name" value="SOD-like_Cu/Zn_dom_sf"/>
</dbReference>
<dbReference type="RefSeq" id="WP_376892026.1">
    <property type="nucleotide sequence ID" value="NZ_JBHULS010000001.1"/>
</dbReference>
<dbReference type="EMBL" id="JBHULS010000001">
    <property type="protein sequence ID" value="MFD2551015.1"/>
    <property type="molecule type" value="Genomic_DNA"/>
</dbReference>
<evidence type="ECO:0000313" key="5">
    <source>
        <dbReference type="Proteomes" id="UP001597472"/>
    </source>
</evidence>
<protein>
    <submittedName>
        <fullName evidence="4">CHRD domain-containing protein</fullName>
    </submittedName>
</protein>
<comment type="caution">
    <text evidence="4">The sequence shown here is derived from an EMBL/GenBank/DDBJ whole genome shotgun (WGS) entry which is preliminary data.</text>
</comment>
<evidence type="ECO:0000256" key="1">
    <source>
        <dbReference type="ARBA" id="ARBA00010457"/>
    </source>
</evidence>
<feature type="domain" description="CHRD" evidence="3">
    <location>
        <begin position="293"/>
        <end position="383"/>
    </location>
</feature>
<keyword evidence="2" id="KW-0732">Signal</keyword>
<dbReference type="InterPro" id="IPR010895">
    <property type="entry name" value="CHRD"/>
</dbReference>
<sequence length="401" mass="42397">MKQSFKLFAYLTGLLLAFNCASDDNISRIDSKLIATTYTFTAINNPAITGEARLIKNEDASVSIEIKLSGTTGTEFYPASIRFNTAAEGGAVVVDLTDVSSATGRSKTTFSTLNDGSDITYETLLDFDGFIDIRTDISSTATIIAQADIGQNELTGTTKTYSLNTRDVPGISGSIKFSERKNGEALARIELLNTVAGSVHPAHIHNNTALEGGAIAFTFNPVSGDTGVSRTNLSMLDDGTPFNYSNVVTFNGYVNVHASETDLGTIVAQGDIGKNGLTGEFVSYPLNELDVPGVQGTATFFKRENGNALAVIELENTTAGLMHPAHIHANNISTTGPVILSFNPVNGDTGKSQTNITQLDDASAFDYNAVLQVDGYINVHESATNLNTIIAQGNIGINAAN</sequence>
<feature type="chain" id="PRO_5046676449" evidence="2">
    <location>
        <begin position="22"/>
        <end position="401"/>
    </location>
</feature>
<gene>
    <name evidence="4" type="ORF">ACFSQP_04220</name>
</gene>
<dbReference type="Proteomes" id="UP001597472">
    <property type="component" value="Unassembled WGS sequence"/>
</dbReference>
<feature type="signal peptide" evidence="2">
    <location>
        <begin position="1"/>
        <end position="21"/>
    </location>
</feature>
<proteinExistence type="inferred from homology"/>
<accession>A0ABW5KSX0</accession>
<evidence type="ECO:0000313" key="4">
    <source>
        <dbReference type="EMBL" id="MFD2551015.1"/>
    </source>
</evidence>
<dbReference type="Pfam" id="PF07452">
    <property type="entry name" value="CHRD"/>
    <property type="match status" value="1"/>
</dbReference>
<evidence type="ECO:0000256" key="2">
    <source>
        <dbReference type="SAM" id="SignalP"/>
    </source>
</evidence>
<dbReference type="SUPFAM" id="SSF49329">
    <property type="entry name" value="Cu,Zn superoxide dismutase-like"/>
    <property type="match status" value="3"/>
</dbReference>
<comment type="similarity">
    <text evidence="1">Belongs to the Cu-Zn superoxide dismutase family.</text>
</comment>
<keyword evidence="5" id="KW-1185">Reference proteome</keyword>
<organism evidence="4 5">
    <name type="scientific">Bizionia sediminis</name>
    <dbReference type="NCBI Taxonomy" id="1737064"/>
    <lineage>
        <taxon>Bacteria</taxon>
        <taxon>Pseudomonadati</taxon>
        <taxon>Bacteroidota</taxon>
        <taxon>Flavobacteriia</taxon>
        <taxon>Flavobacteriales</taxon>
        <taxon>Flavobacteriaceae</taxon>
        <taxon>Bizionia</taxon>
    </lineage>
</organism>
<name>A0ABW5KSX0_9FLAO</name>
<reference evidence="5" key="1">
    <citation type="journal article" date="2019" name="Int. J. Syst. Evol. Microbiol.">
        <title>The Global Catalogue of Microorganisms (GCM) 10K type strain sequencing project: providing services to taxonomists for standard genome sequencing and annotation.</title>
        <authorList>
            <consortium name="The Broad Institute Genomics Platform"/>
            <consortium name="The Broad Institute Genome Sequencing Center for Infectious Disease"/>
            <person name="Wu L."/>
            <person name="Ma J."/>
        </authorList>
    </citation>
    <scope>NUCLEOTIDE SEQUENCE [LARGE SCALE GENOMIC DNA]</scope>
    <source>
        <strain evidence="5">KCTC 42587</strain>
    </source>
</reference>
<evidence type="ECO:0000259" key="3">
    <source>
        <dbReference type="Pfam" id="PF07452"/>
    </source>
</evidence>